<feature type="chain" id="PRO_5007480197" description="Alginate export domain-containing protein" evidence="1">
    <location>
        <begin position="24"/>
        <end position="377"/>
    </location>
</feature>
<dbReference type="PATRIC" id="fig|1306954.6.peg.2006"/>
<evidence type="ECO:0000313" key="3">
    <source>
        <dbReference type="Proteomes" id="UP000070282"/>
    </source>
</evidence>
<dbReference type="AlphaFoldDB" id="A0A137S4I2"/>
<accession>A0A137S4I2</accession>
<evidence type="ECO:0008006" key="4">
    <source>
        <dbReference type="Google" id="ProtNLM"/>
    </source>
</evidence>
<sequence>MVDRTPLVAVGLAWLMLASNAAADFSHSGSLKNLSAGSRSLVDEDRYFSNLTRLRLEPRYRYEDWVLDAAYDLELVTGSFLDSPEFALLREVPDPRYWDLQGDVYESGDVLARHQLYRGTIQWRSPAGDFRFGRQQVNWSTALIWNPMDILNPVSPLNLEPDERIGVDAVLWDSPWGATGRISAVHAPQHGDKEASTAARAKRFVAGVDASVMIGDFAGTTKAGVSGSSSVAGTGWRTELVWSEADTGDGYWQGVADLNWAYRNGFNLALEYFYNGQPARPGNLDLLRLVSTRPLYTGRHYIGLLAWQDINPFWQYRVVVIRNADDASWVLYPRSTWTLPFKREIYLTAGAQWFGGDNDSEYGRLEPVGLMELQWFF</sequence>
<gene>
    <name evidence="2" type="ORF">J122_3437</name>
</gene>
<name>A0A137S4I2_9GAMM</name>
<evidence type="ECO:0000256" key="1">
    <source>
        <dbReference type="SAM" id="SignalP"/>
    </source>
</evidence>
<dbReference type="EMBL" id="LOCO01000024">
    <property type="protein sequence ID" value="KXO07348.1"/>
    <property type="molecule type" value="Genomic_DNA"/>
</dbReference>
<dbReference type="RefSeq" id="WP_061333252.1">
    <property type="nucleotide sequence ID" value="NZ_LOCO01000024.1"/>
</dbReference>
<organism evidence="2 3">
    <name type="scientific">Marinobacter excellens LAMA 842</name>
    <dbReference type="NCBI Taxonomy" id="1306954"/>
    <lineage>
        <taxon>Bacteria</taxon>
        <taxon>Pseudomonadati</taxon>
        <taxon>Pseudomonadota</taxon>
        <taxon>Gammaproteobacteria</taxon>
        <taxon>Pseudomonadales</taxon>
        <taxon>Marinobacteraceae</taxon>
        <taxon>Marinobacter</taxon>
    </lineage>
</organism>
<proteinExistence type="predicted"/>
<comment type="caution">
    <text evidence="2">The sequence shown here is derived from an EMBL/GenBank/DDBJ whole genome shotgun (WGS) entry which is preliminary data.</text>
</comment>
<feature type="signal peptide" evidence="1">
    <location>
        <begin position="1"/>
        <end position="23"/>
    </location>
</feature>
<keyword evidence="3" id="KW-1185">Reference proteome</keyword>
<keyword evidence="1" id="KW-0732">Signal</keyword>
<dbReference type="Proteomes" id="UP000070282">
    <property type="component" value="Unassembled WGS sequence"/>
</dbReference>
<evidence type="ECO:0000313" key="2">
    <source>
        <dbReference type="EMBL" id="KXO07348.1"/>
    </source>
</evidence>
<protein>
    <recommendedName>
        <fullName evidence="4">Alginate export domain-containing protein</fullName>
    </recommendedName>
</protein>
<reference evidence="3" key="1">
    <citation type="submission" date="2015-12" db="EMBL/GenBank/DDBJ databases">
        <authorList>
            <person name="Lima A."/>
            <person name="Farahani Zayas N."/>
            <person name="Castro Da Silva M.A."/>
            <person name="Cabral A."/>
            <person name="Pessatti M.L."/>
        </authorList>
    </citation>
    <scope>NUCLEOTIDE SEQUENCE [LARGE SCALE GENOMIC DNA]</scope>
    <source>
        <strain evidence="3">LAMA 842</strain>
    </source>
</reference>